<accession>A0A1T3NPC7</accession>
<comment type="caution">
    <text evidence="2">The sequence shown here is derived from an EMBL/GenBank/DDBJ whole genome shotgun (WGS) entry which is preliminary data.</text>
</comment>
<dbReference type="OrthoDB" id="33989at2"/>
<feature type="domain" description="Beta-lactamase class A catalytic" evidence="1">
    <location>
        <begin position="27"/>
        <end position="269"/>
    </location>
</feature>
<dbReference type="InterPro" id="IPR000871">
    <property type="entry name" value="Beta-lactam_class-A"/>
</dbReference>
<reference evidence="2 3" key="1">
    <citation type="submission" date="2017-03" db="EMBL/GenBank/DDBJ databases">
        <title>Draft genome sequence of Streptomyces scabrisporus NF3, endophyte isolated from Amphipterygium adstringens.</title>
        <authorList>
            <person name="Vazquez M."/>
            <person name="Ceapa C.D."/>
            <person name="Rodriguez Luna D."/>
            <person name="Sanchez Esquivel S."/>
        </authorList>
    </citation>
    <scope>NUCLEOTIDE SEQUENCE [LARGE SCALE GENOMIC DNA]</scope>
    <source>
        <strain evidence="2 3">NF3</strain>
    </source>
</reference>
<dbReference type="GO" id="GO:0008800">
    <property type="term" value="F:beta-lactamase activity"/>
    <property type="evidence" value="ECO:0007669"/>
    <property type="project" value="InterPro"/>
</dbReference>
<name>A0A1T3NPC7_9ACTN</name>
<proteinExistence type="predicted"/>
<gene>
    <name evidence="2" type="ORF">B4N89_31000</name>
</gene>
<evidence type="ECO:0000313" key="2">
    <source>
        <dbReference type="EMBL" id="OPC78608.1"/>
    </source>
</evidence>
<evidence type="ECO:0000313" key="3">
    <source>
        <dbReference type="Proteomes" id="UP000190037"/>
    </source>
</evidence>
<dbReference type="STRING" id="159449.B4N89_31000"/>
<dbReference type="AlphaFoldDB" id="A0A1T3NPC7"/>
<dbReference type="GO" id="GO:0030655">
    <property type="term" value="P:beta-lactam antibiotic catabolic process"/>
    <property type="evidence" value="ECO:0007669"/>
    <property type="project" value="InterPro"/>
</dbReference>
<evidence type="ECO:0000259" key="1">
    <source>
        <dbReference type="Pfam" id="PF13354"/>
    </source>
</evidence>
<organism evidence="2 3">
    <name type="scientific">Embleya scabrispora</name>
    <dbReference type="NCBI Taxonomy" id="159449"/>
    <lineage>
        <taxon>Bacteria</taxon>
        <taxon>Bacillati</taxon>
        <taxon>Actinomycetota</taxon>
        <taxon>Actinomycetes</taxon>
        <taxon>Kitasatosporales</taxon>
        <taxon>Streptomycetaceae</taxon>
        <taxon>Embleya</taxon>
    </lineage>
</organism>
<dbReference type="PANTHER" id="PTHR35333">
    <property type="entry name" value="BETA-LACTAMASE"/>
    <property type="match status" value="1"/>
</dbReference>
<keyword evidence="3" id="KW-1185">Reference proteome</keyword>
<dbReference type="Proteomes" id="UP000190037">
    <property type="component" value="Unassembled WGS sequence"/>
</dbReference>
<dbReference type="InterPro" id="IPR045155">
    <property type="entry name" value="Beta-lactam_cat"/>
</dbReference>
<dbReference type="SUPFAM" id="SSF56601">
    <property type="entry name" value="beta-lactamase/transpeptidase-like"/>
    <property type="match status" value="1"/>
</dbReference>
<sequence length="300" mass="32650">MSTDRESAEPTQRIRAIFDAARVDGFLHVRDLDTADEIAYQADDPVVLASVLKVPIVLEYARQAADGRLDRAGRHLVTAADREGDGIGTDGCMYDVEMSARDLAFMMITQSDNAATDIVLRLVGRDNVRATLDALDCRDTSVTGCKDLFQSVLDDLGVDPDGNVDEQVARATPEQIRALTVRDPKRTAATTPREITKLLAAIWRDEAGSAEACAEVRDIMGRQIWPHRLASGFADEIRVSGKTGTLWGVRNEVGVVEYPDGKRYAVGVFLRLESLGFRAPAADASIGLAARAAIDHLRAR</sequence>
<dbReference type="EMBL" id="MWQN01000002">
    <property type="protein sequence ID" value="OPC78608.1"/>
    <property type="molecule type" value="Genomic_DNA"/>
</dbReference>
<protein>
    <submittedName>
        <fullName evidence="2">Serine hydrolase</fullName>
    </submittedName>
</protein>
<dbReference type="RefSeq" id="WP_078979810.1">
    <property type="nucleotide sequence ID" value="NZ_MWQN01000002.1"/>
</dbReference>
<dbReference type="PANTHER" id="PTHR35333:SF3">
    <property type="entry name" value="BETA-LACTAMASE-TYPE TRANSPEPTIDASE FOLD CONTAINING PROTEIN"/>
    <property type="match status" value="1"/>
</dbReference>
<dbReference type="GO" id="GO:0046677">
    <property type="term" value="P:response to antibiotic"/>
    <property type="evidence" value="ECO:0007669"/>
    <property type="project" value="InterPro"/>
</dbReference>
<dbReference type="InterPro" id="IPR012338">
    <property type="entry name" value="Beta-lactam/transpept-like"/>
</dbReference>
<dbReference type="Pfam" id="PF13354">
    <property type="entry name" value="Beta-lactamase2"/>
    <property type="match status" value="1"/>
</dbReference>
<dbReference type="Gene3D" id="3.40.710.10">
    <property type="entry name" value="DD-peptidase/beta-lactamase superfamily"/>
    <property type="match status" value="1"/>
</dbReference>
<keyword evidence="2" id="KW-0378">Hydrolase</keyword>